<dbReference type="Gene3D" id="3.40.850.10">
    <property type="entry name" value="Kinesin motor domain"/>
    <property type="match status" value="1"/>
</dbReference>
<evidence type="ECO:0000256" key="2">
    <source>
        <dbReference type="ARBA" id="ARBA00022741"/>
    </source>
</evidence>
<comment type="caution">
    <text evidence="8">Lacks conserved residue(s) required for the propagation of feature annotation.</text>
</comment>
<keyword evidence="3" id="KW-0067">ATP-binding</keyword>
<keyword evidence="2" id="KW-0547">Nucleotide-binding</keyword>
<dbReference type="GO" id="GO:0016459">
    <property type="term" value="C:myosin complex"/>
    <property type="evidence" value="ECO:0007669"/>
    <property type="project" value="UniProtKB-KW"/>
</dbReference>
<organism evidence="11 12">
    <name type="scientific">Rotaria magnacalcarata</name>
    <dbReference type="NCBI Taxonomy" id="392030"/>
    <lineage>
        <taxon>Eukaryota</taxon>
        <taxon>Metazoa</taxon>
        <taxon>Spiralia</taxon>
        <taxon>Gnathifera</taxon>
        <taxon>Rotifera</taxon>
        <taxon>Eurotatoria</taxon>
        <taxon>Bdelloidea</taxon>
        <taxon>Philodinida</taxon>
        <taxon>Philodinidae</taxon>
        <taxon>Rotaria</taxon>
    </lineage>
</organism>
<dbReference type="InterPro" id="IPR036961">
    <property type="entry name" value="Kinesin_motor_dom_sf"/>
</dbReference>
<dbReference type="SUPFAM" id="SSF52540">
    <property type="entry name" value="P-loop containing nucleoside triphosphate hydrolases"/>
    <property type="match status" value="1"/>
</dbReference>
<feature type="compositionally biased region" description="Basic and acidic residues" evidence="9">
    <location>
        <begin position="1182"/>
        <end position="1191"/>
    </location>
</feature>
<dbReference type="SUPFAM" id="SSF90257">
    <property type="entry name" value="Myosin rod fragments"/>
    <property type="match status" value="4"/>
</dbReference>
<dbReference type="Gene3D" id="1.10.10.820">
    <property type="match status" value="1"/>
</dbReference>
<dbReference type="PROSITE" id="PS50096">
    <property type="entry name" value="IQ"/>
    <property type="match status" value="1"/>
</dbReference>
<keyword evidence="5 8" id="KW-0518">Myosin</keyword>
<dbReference type="InterPro" id="IPR001609">
    <property type="entry name" value="Myosin_head_motor_dom-like"/>
</dbReference>
<evidence type="ECO:0000256" key="3">
    <source>
        <dbReference type="ARBA" id="ARBA00022840"/>
    </source>
</evidence>
<dbReference type="GO" id="GO:0005524">
    <property type="term" value="F:ATP binding"/>
    <property type="evidence" value="ECO:0007669"/>
    <property type="project" value="UniProtKB-KW"/>
</dbReference>
<keyword evidence="7 8" id="KW-0009">Actin-binding</keyword>
<proteinExistence type="inferred from homology"/>
<dbReference type="GO" id="GO:0000146">
    <property type="term" value="F:microfilament motor activity"/>
    <property type="evidence" value="ECO:0007669"/>
    <property type="project" value="TreeGrafter"/>
</dbReference>
<dbReference type="PANTHER" id="PTHR13140">
    <property type="entry name" value="MYOSIN"/>
    <property type="match status" value="1"/>
</dbReference>
<feature type="region of interest" description="Disordered" evidence="9">
    <location>
        <begin position="899"/>
        <end position="929"/>
    </location>
</feature>
<dbReference type="Gene3D" id="1.20.5.340">
    <property type="match status" value="4"/>
</dbReference>
<evidence type="ECO:0000256" key="1">
    <source>
        <dbReference type="ARBA" id="ARBA00008314"/>
    </source>
</evidence>
<feature type="domain" description="Myosin motor" evidence="10">
    <location>
        <begin position="1"/>
        <end position="490"/>
    </location>
</feature>
<evidence type="ECO:0000256" key="9">
    <source>
        <dbReference type="SAM" id="MobiDB-lite"/>
    </source>
</evidence>
<dbReference type="PROSITE" id="PS51456">
    <property type="entry name" value="MYOSIN_MOTOR"/>
    <property type="match status" value="1"/>
</dbReference>
<dbReference type="Proteomes" id="UP000663887">
    <property type="component" value="Unassembled WGS sequence"/>
</dbReference>
<evidence type="ECO:0000256" key="4">
    <source>
        <dbReference type="ARBA" id="ARBA00023054"/>
    </source>
</evidence>
<dbReference type="FunFam" id="1.20.120.720:FF:000001">
    <property type="entry name" value="Myosin heavy chain, muscle"/>
    <property type="match status" value="1"/>
</dbReference>
<feature type="region of interest" description="Disordered" evidence="9">
    <location>
        <begin position="1177"/>
        <end position="1207"/>
    </location>
</feature>
<evidence type="ECO:0000256" key="7">
    <source>
        <dbReference type="ARBA" id="ARBA00023203"/>
    </source>
</evidence>
<evidence type="ECO:0000256" key="5">
    <source>
        <dbReference type="ARBA" id="ARBA00023123"/>
    </source>
</evidence>
<dbReference type="AlphaFoldDB" id="A0A816SLQ4"/>
<dbReference type="Gene3D" id="1.20.120.720">
    <property type="entry name" value="Myosin VI head, motor domain, U50 subdomain"/>
    <property type="match status" value="1"/>
</dbReference>
<evidence type="ECO:0000313" key="11">
    <source>
        <dbReference type="EMBL" id="CAF2088415.1"/>
    </source>
</evidence>
<evidence type="ECO:0000256" key="6">
    <source>
        <dbReference type="ARBA" id="ARBA00023175"/>
    </source>
</evidence>
<feature type="compositionally biased region" description="Low complexity" evidence="9">
    <location>
        <begin position="1192"/>
        <end position="1207"/>
    </location>
</feature>
<dbReference type="InterPro" id="IPR027417">
    <property type="entry name" value="P-loop_NTPase"/>
</dbReference>
<feature type="compositionally biased region" description="Polar residues" evidence="9">
    <location>
        <begin position="914"/>
        <end position="924"/>
    </location>
</feature>
<dbReference type="PRINTS" id="PR00193">
    <property type="entry name" value="MYOSINHEAVY"/>
</dbReference>
<feature type="region of interest" description="Disordered" evidence="9">
    <location>
        <begin position="707"/>
        <end position="729"/>
    </location>
</feature>
<sequence>MCSNAFPDMHNECLIGNDASKYFYVAQGMLTIDGIDDTEEMKLTDDSMDVLGFSKDEKKNLYKCTAAIMHFGNGQWKQRPREEQAEPDGTEDVEKVAHLLGVEAADLLKGLLKPRIKVGNEYVNKGQNKDQVINSIGALSKSIYFRMFCWLVERANMTLDVKAKRQYFIGVLDIAGFEIFEFNGFEQLCINYTNERLQQFFNHHMFVLEQEEYKKEQIDWVFVDFGMDLQACLELIEKPMGILSILEEECIVPKASDKTFVEKLYNNHLGKHSQFGKPKPAKGKAEAHFEIHHYAGSVAYTATSWLEKNKDPINTTVAQLFGKSKNVLLSHLFADALEEEGSKGGGGKKKGGGSMQTISATHREQLNKLMVNLKQTHPHFVRCIIPNEIKTGGVLDSHLVMHQLTCNGVLEGIRICRKGFPNRMIYSEFKQRYSILAPNAIPKGFVDAKKATENILKDKDVMLAEDLYRCGVTKVFFRAGTLGLLEDLRDQALSKIIAALQGQVRGFIMKKQFKHMLEQRLALSVVQRNLRKYLSLRNWPWWKLYTKVKPLLSVARQEEDMKKLEEESKALKDALEKEEKLRKEMEDNINKLNREKKELYDQLETERNGSSGLEEHLTRLVTDKADLEQQIKEMEERFGEESQASQDLSNKKKKLEHEMDGLKKDIDDMRLNLHKAENECKTRDTQIHTLQDEIAHQDESIAKVTRERKRLEEQNTKTTEQLQAEEDKVNHLNKLKTKLEQTLDELEGGLEREKKARADLDKSKRKLEVDLKTSQGNLEELDRARRELEENLKRKDQEIQQIGTRLEDEQGQAASLGKKIKELQHRIEEMEEELESERQTRIKTEKQRADLAREIDEMGDRLEEAGGATTSQVEMNKKREAELAKLRRDLEEANLQHEATAAQLRKKHQDAVTEEQNTKTTEQLQAEEDKVNHLNKLKTKLEQTLDELEGGLEREKKARADLDKSKRKLEVDLKTSQGNLEELDRARRELEENLKHASAMDKKQKQFDKLINEWKQKCEDISVELEMSQKESRSFSTELFKIKVQYEESYEQIDALRKENKNLAEEIHELEAENEAEQHSHQEALKELRKNDRRLKEIAFQAESDRKHQLHLQDLVEKLQSKIKVYKRQVEETEEIATLNLAKYRKIQLELEESAERTNVAESQLGKFRLKTRSTVSVGRVAESHEHHESTTVRSASALRSSSVRPR</sequence>
<dbReference type="Gene3D" id="1.20.58.530">
    <property type="match status" value="1"/>
</dbReference>
<dbReference type="GO" id="GO:0051015">
    <property type="term" value="F:actin filament binding"/>
    <property type="evidence" value="ECO:0007669"/>
    <property type="project" value="TreeGrafter"/>
</dbReference>
<dbReference type="EMBL" id="CAJNRG010006722">
    <property type="protein sequence ID" value="CAF2088415.1"/>
    <property type="molecule type" value="Genomic_DNA"/>
</dbReference>
<comment type="caution">
    <text evidence="11">The sequence shown here is derived from an EMBL/GenBank/DDBJ whole genome shotgun (WGS) entry which is preliminary data.</text>
</comment>
<feature type="region of interest" description="Actin-binding" evidence="8">
    <location>
        <begin position="366"/>
        <end position="388"/>
    </location>
</feature>
<dbReference type="Gene3D" id="1.20.5.4820">
    <property type="match status" value="1"/>
</dbReference>
<keyword evidence="4" id="KW-0175">Coiled coil</keyword>
<accession>A0A816SLQ4</accession>
<dbReference type="GO" id="GO:0005737">
    <property type="term" value="C:cytoplasm"/>
    <property type="evidence" value="ECO:0007669"/>
    <property type="project" value="TreeGrafter"/>
</dbReference>
<dbReference type="FunFam" id="1.20.58.530:FF:000001">
    <property type="entry name" value="Myosin heavy chain"/>
    <property type="match status" value="1"/>
</dbReference>
<protein>
    <recommendedName>
        <fullName evidence="10">Myosin motor domain-containing protein</fullName>
    </recommendedName>
</protein>
<name>A0A816SLQ4_9BILA</name>
<feature type="region of interest" description="Disordered" evidence="9">
    <location>
        <begin position="635"/>
        <end position="656"/>
    </location>
</feature>
<evidence type="ECO:0000259" key="10">
    <source>
        <dbReference type="PROSITE" id="PS51456"/>
    </source>
</evidence>
<evidence type="ECO:0000313" key="12">
    <source>
        <dbReference type="Proteomes" id="UP000663887"/>
    </source>
</evidence>
<dbReference type="FunFam" id="1.20.5.4820:FF:000002">
    <property type="entry name" value="Myosin heavy chain 10"/>
    <property type="match status" value="1"/>
</dbReference>
<dbReference type="GO" id="GO:0007015">
    <property type="term" value="P:actin filament organization"/>
    <property type="evidence" value="ECO:0007669"/>
    <property type="project" value="TreeGrafter"/>
</dbReference>
<dbReference type="PANTHER" id="PTHR13140:SF857">
    <property type="entry name" value="MYOSIN-11"/>
    <property type="match status" value="1"/>
</dbReference>
<comment type="similarity">
    <text evidence="1 8">Belongs to the TRAFAC class myosin-kinesin ATPase superfamily. Myosin family.</text>
</comment>
<dbReference type="GO" id="GO:0016020">
    <property type="term" value="C:membrane"/>
    <property type="evidence" value="ECO:0007669"/>
    <property type="project" value="TreeGrafter"/>
</dbReference>
<keyword evidence="6" id="KW-0505">Motor protein</keyword>
<dbReference type="Pfam" id="PF01576">
    <property type="entry name" value="Myosin_tail_1"/>
    <property type="match status" value="2"/>
</dbReference>
<dbReference type="SMART" id="SM00242">
    <property type="entry name" value="MYSc"/>
    <property type="match status" value="1"/>
</dbReference>
<dbReference type="InterPro" id="IPR002928">
    <property type="entry name" value="Myosin_tail"/>
</dbReference>
<gene>
    <name evidence="11" type="ORF">XDN619_LOCUS16109</name>
</gene>
<evidence type="ECO:0000256" key="8">
    <source>
        <dbReference type="PROSITE-ProRule" id="PRU00782"/>
    </source>
</evidence>
<reference evidence="11" key="1">
    <citation type="submission" date="2021-02" db="EMBL/GenBank/DDBJ databases">
        <authorList>
            <person name="Nowell W R."/>
        </authorList>
    </citation>
    <scope>NUCLEOTIDE SEQUENCE</scope>
</reference>
<dbReference type="Pfam" id="PF00063">
    <property type="entry name" value="Myosin_head"/>
    <property type="match status" value="1"/>
</dbReference>